<feature type="transmembrane region" description="Helical" evidence="6">
    <location>
        <begin position="261"/>
        <end position="283"/>
    </location>
</feature>
<reference evidence="9" key="1">
    <citation type="submission" date="2016-03" db="EMBL/GenBank/DDBJ databases">
        <authorList>
            <person name="Devillers H."/>
        </authorList>
    </citation>
    <scope>NUCLEOTIDE SEQUENCE [LARGE SCALE GENOMIC DNA]</scope>
</reference>
<evidence type="ECO:0000256" key="5">
    <source>
        <dbReference type="SAM" id="MobiDB-lite"/>
    </source>
</evidence>
<dbReference type="STRING" id="1230905.A0A1G4K3U2"/>
<dbReference type="Pfam" id="PF01284">
    <property type="entry name" value="MARVEL"/>
    <property type="match status" value="1"/>
</dbReference>
<organism evidence="8 9">
    <name type="scientific">Lachancea mirantina</name>
    <dbReference type="NCBI Taxonomy" id="1230905"/>
    <lineage>
        <taxon>Eukaryota</taxon>
        <taxon>Fungi</taxon>
        <taxon>Dikarya</taxon>
        <taxon>Ascomycota</taxon>
        <taxon>Saccharomycotina</taxon>
        <taxon>Saccharomycetes</taxon>
        <taxon>Saccharomycetales</taxon>
        <taxon>Saccharomycetaceae</taxon>
        <taxon>Lachancea</taxon>
    </lineage>
</organism>
<gene>
    <name evidence="8" type="ORF">LAMI_0F13850G</name>
</gene>
<feature type="transmembrane region" description="Helical" evidence="6">
    <location>
        <begin position="154"/>
        <end position="173"/>
    </location>
</feature>
<keyword evidence="9" id="KW-1185">Reference proteome</keyword>
<evidence type="ECO:0000256" key="1">
    <source>
        <dbReference type="ARBA" id="ARBA00004141"/>
    </source>
</evidence>
<evidence type="ECO:0000256" key="3">
    <source>
        <dbReference type="ARBA" id="ARBA00022989"/>
    </source>
</evidence>
<feature type="transmembrane region" description="Helical" evidence="6">
    <location>
        <begin position="179"/>
        <end position="205"/>
    </location>
</feature>
<sequence>MTTAAENLEDGRVVMPTGAAEVPVVQTPGATTTANTRTGAQAGAQAGTQTGRTTNAGNVYHPTTGYQEPTAGYAEDTPTGAGMTGETRHDTTTGYGTGEKTVANRGTRGVGSYFLVDLPLILLRVMQFAASVIVLGLLAYSINSYSFHGSRKTNYSLAVSVISLWHLLMLPLYTTLLAIIFITGIYVVAEVALMILWLVAFIVLAKTYGSFSCGSKTTTTYNPSYGSFSSFQSSGGMYDPFLGRYTTHNYGRACRSAQASIAFSGVAFILFLVSTVLVCVNVMRPAMREGGMGGMWRPLKRYGLKLNRWTGLYVEDLHGGPSDVETGTHGAGHDQHTFSTGGSTYNGTHQEKLAHQRNMSGTTNMEPHGVTGEQVTGAERNGDMAGETRM</sequence>
<dbReference type="OrthoDB" id="4065952at2759"/>
<name>A0A1G4K3U2_9SACH</name>
<proteinExistence type="predicted"/>
<keyword evidence="2 6" id="KW-0812">Transmembrane</keyword>
<evidence type="ECO:0000313" key="8">
    <source>
        <dbReference type="EMBL" id="SCU98275.1"/>
    </source>
</evidence>
<dbReference type="InterPro" id="IPR008253">
    <property type="entry name" value="Marvel"/>
</dbReference>
<feature type="domain" description="MARVEL" evidence="7">
    <location>
        <begin position="119"/>
        <end position="277"/>
    </location>
</feature>
<feature type="region of interest" description="Disordered" evidence="5">
    <location>
        <begin position="360"/>
        <end position="390"/>
    </location>
</feature>
<feature type="region of interest" description="Disordered" evidence="5">
    <location>
        <begin position="323"/>
        <end position="348"/>
    </location>
</feature>
<evidence type="ECO:0000259" key="7">
    <source>
        <dbReference type="Pfam" id="PF01284"/>
    </source>
</evidence>
<dbReference type="EMBL" id="LT598467">
    <property type="protein sequence ID" value="SCU98275.1"/>
    <property type="molecule type" value="Genomic_DNA"/>
</dbReference>
<dbReference type="AlphaFoldDB" id="A0A1G4K3U2"/>
<evidence type="ECO:0000256" key="4">
    <source>
        <dbReference type="ARBA" id="ARBA00023136"/>
    </source>
</evidence>
<protein>
    <submittedName>
        <fullName evidence="8">LAMI_0F13850g1_1</fullName>
    </submittedName>
</protein>
<feature type="compositionally biased region" description="Polar residues" evidence="5">
    <location>
        <begin position="337"/>
        <end position="348"/>
    </location>
</feature>
<keyword evidence="3 6" id="KW-1133">Transmembrane helix</keyword>
<evidence type="ECO:0000256" key="6">
    <source>
        <dbReference type="SAM" id="Phobius"/>
    </source>
</evidence>
<evidence type="ECO:0000313" key="9">
    <source>
        <dbReference type="Proteomes" id="UP000191024"/>
    </source>
</evidence>
<feature type="region of interest" description="Disordered" evidence="5">
    <location>
        <begin position="33"/>
        <end position="100"/>
    </location>
</feature>
<feature type="transmembrane region" description="Helical" evidence="6">
    <location>
        <begin position="121"/>
        <end position="142"/>
    </location>
</feature>
<keyword evidence="4 6" id="KW-0472">Membrane</keyword>
<accession>A0A1G4K3U2</accession>
<dbReference type="PANTHER" id="PTHR37451">
    <property type="entry name" value="MARVEL DOMAIN"/>
    <property type="match status" value="1"/>
</dbReference>
<comment type="subcellular location">
    <subcellularLocation>
        <location evidence="1">Membrane</location>
        <topology evidence="1">Multi-pass membrane protein</topology>
    </subcellularLocation>
</comment>
<dbReference type="PANTHER" id="PTHR37451:SF1">
    <property type="entry name" value="MARVEL DOMAIN-CONTAINING PROTEIN"/>
    <property type="match status" value="1"/>
</dbReference>
<dbReference type="Proteomes" id="UP000191024">
    <property type="component" value="Chromosome F"/>
</dbReference>
<dbReference type="GO" id="GO:0016020">
    <property type="term" value="C:membrane"/>
    <property type="evidence" value="ECO:0007669"/>
    <property type="project" value="UniProtKB-SubCell"/>
</dbReference>
<feature type="compositionally biased region" description="Basic and acidic residues" evidence="5">
    <location>
        <begin position="380"/>
        <end position="390"/>
    </location>
</feature>
<evidence type="ECO:0000256" key="2">
    <source>
        <dbReference type="ARBA" id="ARBA00022692"/>
    </source>
</evidence>
<feature type="compositionally biased region" description="Low complexity" evidence="5">
    <location>
        <begin position="33"/>
        <end position="58"/>
    </location>
</feature>